<organism evidence="1 2">
    <name type="scientific">Pseudomonas fluorescens</name>
    <dbReference type="NCBI Taxonomy" id="294"/>
    <lineage>
        <taxon>Bacteria</taxon>
        <taxon>Pseudomonadati</taxon>
        <taxon>Pseudomonadota</taxon>
        <taxon>Gammaproteobacteria</taxon>
        <taxon>Pseudomonadales</taxon>
        <taxon>Pseudomonadaceae</taxon>
        <taxon>Pseudomonas</taxon>
    </lineage>
</organism>
<dbReference type="AlphaFoldDB" id="A0A5E7JVY5"/>
<evidence type="ECO:0000313" key="1">
    <source>
        <dbReference type="EMBL" id="VVO92102.1"/>
    </source>
</evidence>
<dbReference type="RefSeq" id="WP_154912321.1">
    <property type="nucleotide sequence ID" value="NZ_CABVIK010000006.1"/>
</dbReference>
<accession>A0A5E7JVY5</accession>
<proteinExistence type="predicted"/>
<evidence type="ECO:0008006" key="3">
    <source>
        <dbReference type="Google" id="ProtNLM"/>
    </source>
</evidence>
<dbReference type="Proteomes" id="UP000349468">
    <property type="component" value="Unassembled WGS sequence"/>
</dbReference>
<sequence length="83" mass="9250">MENALNINAKLPPDQAQALLANLREQYRLSLNDLWYADQYRLIPEGLRHGSILTNDPVMAARKHLIGALSGALTQSLKTVKKP</sequence>
<evidence type="ECO:0000313" key="2">
    <source>
        <dbReference type="Proteomes" id="UP000349468"/>
    </source>
</evidence>
<gene>
    <name evidence="1" type="ORF">PS870_02373</name>
</gene>
<reference evidence="1 2" key="1">
    <citation type="submission" date="2019-09" db="EMBL/GenBank/DDBJ databases">
        <authorList>
            <person name="Chandra G."/>
            <person name="Truman W A."/>
        </authorList>
    </citation>
    <scope>NUCLEOTIDE SEQUENCE [LARGE SCALE GENOMIC DNA]</scope>
    <source>
        <strain evidence="1">PS870</strain>
    </source>
</reference>
<protein>
    <recommendedName>
        <fullName evidence="3">Prophage PssSM-01</fullName>
    </recommendedName>
</protein>
<dbReference type="EMBL" id="CABVIK010000006">
    <property type="protein sequence ID" value="VVO92102.1"/>
    <property type="molecule type" value="Genomic_DNA"/>
</dbReference>
<name>A0A5E7JVY5_PSEFL</name>